<proteinExistence type="predicted"/>
<evidence type="ECO:0000313" key="3">
    <source>
        <dbReference type="Proteomes" id="UP000360750"/>
    </source>
</evidence>
<dbReference type="EMBL" id="CAACYD010000005">
    <property type="protein sequence ID" value="VFA81412.1"/>
    <property type="molecule type" value="Genomic_DNA"/>
</dbReference>
<dbReference type="Proteomes" id="UP000360750">
    <property type="component" value="Unassembled WGS sequence"/>
</dbReference>
<comment type="caution">
    <text evidence="2">The sequence shown here is derived from an EMBL/GenBank/DDBJ whole genome shotgun (WGS) entry which is preliminary data.</text>
</comment>
<dbReference type="GO" id="GO:0016853">
    <property type="term" value="F:isomerase activity"/>
    <property type="evidence" value="ECO:0007669"/>
    <property type="project" value="UniProtKB-KW"/>
</dbReference>
<accession>A0ABD7UY81</accession>
<feature type="domain" description="SnoaL-like" evidence="1">
    <location>
        <begin position="4"/>
        <end position="113"/>
    </location>
</feature>
<evidence type="ECO:0000313" key="2">
    <source>
        <dbReference type="EMBL" id="VFA81412.1"/>
    </source>
</evidence>
<dbReference type="InterPro" id="IPR032710">
    <property type="entry name" value="NTF2-like_dom_sf"/>
</dbReference>
<gene>
    <name evidence="2" type="primary">yesE</name>
    <name evidence="2" type="ORF">NCTC8139_00476</name>
</gene>
<sequence>MQIVRRYVDGINAWDFDGMREIMAPDFVFEQMFAPPGMQKRYEGRDALLDFQRSLTGLIITENLHDLELDTLASDPGVVIATYRSDMQLSDPNMSYTNDYICRFTVRDGKITHFQEYFDGCRLVTSFGGTVTEPQIG</sequence>
<dbReference type="SUPFAM" id="SSF54427">
    <property type="entry name" value="NTF2-like"/>
    <property type="match status" value="1"/>
</dbReference>
<dbReference type="InterPro" id="IPR037401">
    <property type="entry name" value="SnoaL-like"/>
</dbReference>
<dbReference type="Gene3D" id="3.10.450.50">
    <property type="match status" value="1"/>
</dbReference>
<dbReference type="Pfam" id="PF12680">
    <property type="entry name" value="SnoaL_2"/>
    <property type="match status" value="1"/>
</dbReference>
<reference evidence="2 3" key="1">
    <citation type="submission" date="2019-02" db="EMBL/GenBank/DDBJ databases">
        <authorList>
            <consortium name="Pathogen Informatics"/>
        </authorList>
    </citation>
    <scope>NUCLEOTIDE SEQUENCE [LARGE SCALE GENOMIC DNA]</scope>
    <source>
        <strain evidence="2 3">3012STDY6756503</strain>
    </source>
</reference>
<organism evidence="2 3">
    <name type="scientific">Gordonia paraffinivorans</name>
    <dbReference type="NCBI Taxonomy" id="175628"/>
    <lineage>
        <taxon>Bacteria</taxon>
        <taxon>Bacillati</taxon>
        <taxon>Actinomycetota</taxon>
        <taxon>Actinomycetes</taxon>
        <taxon>Mycobacteriales</taxon>
        <taxon>Gordoniaceae</taxon>
        <taxon>Gordonia</taxon>
    </lineage>
</organism>
<name>A0ABD7UY81_9ACTN</name>
<evidence type="ECO:0000259" key="1">
    <source>
        <dbReference type="Pfam" id="PF12680"/>
    </source>
</evidence>
<protein>
    <submittedName>
        <fullName evidence="2">Ketosteroid isomerase-related protein</fullName>
    </submittedName>
</protein>
<keyword evidence="2" id="KW-0413">Isomerase</keyword>
<dbReference type="AlphaFoldDB" id="A0ABD7UY81"/>